<feature type="transmembrane region" description="Helical" evidence="1">
    <location>
        <begin position="98"/>
        <end position="117"/>
    </location>
</feature>
<evidence type="ECO:0000256" key="1">
    <source>
        <dbReference type="SAM" id="Phobius"/>
    </source>
</evidence>
<keyword evidence="3" id="KW-1185">Reference proteome</keyword>
<dbReference type="STRING" id="52441.SAMN05216302_103921"/>
<evidence type="ECO:0000313" key="2">
    <source>
        <dbReference type="EMBL" id="SFL18738.1"/>
    </source>
</evidence>
<dbReference type="EMBL" id="FOSP01000039">
    <property type="protein sequence ID" value="SFL18738.1"/>
    <property type="molecule type" value="Genomic_DNA"/>
</dbReference>
<dbReference type="InterPro" id="IPR046162">
    <property type="entry name" value="DUF6164"/>
</dbReference>
<keyword evidence="1" id="KW-0472">Membrane</keyword>
<dbReference type="Proteomes" id="UP000199533">
    <property type="component" value="Unassembled WGS sequence"/>
</dbReference>
<organism evidence="2 3">
    <name type="scientific">Nitrosomonas aestuarii</name>
    <dbReference type="NCBI Taxonomy" id="52441"/>
    <lineage>
        <taxon>Bacteria</taxon>
        <taxon>Pseudomonadati</taxon>
        <taxon>Pseudomonadota</taxon>
        <taxon>Betaproteobacteria</taxon>
        <taxon>Nitrosomonadales</taxon>
        <taxon>Nitrosomonadaceae</taxon>
        <taxon>Nitrosomonas</taxon>
    </lineage>
</organism>
<proteinExistence type="predicted"/>
<keyword evidence="1" id="KW-0812">Transmembrane</keyword>
<dbReference type="OrthoDB" id="5569385at2"/>
<dbReference type="AlphaFoldDB" id="A0A1I4FLE6"/>
<sequence>MSKILFKLNGVSNDEANEVRTLLDDNDIDYYETSAGNWGISLPAIWLKDVTQFKRARALVDEYQKARTIKMCTEYALMKKEGKNKTLFDAIKEKPAQFVLHLAVSVLVVYLSIRLVIDIGEIGSK</sequence>
<keyword evidence="1" id="KW-1133">Transmembrane helix</keyword>
<accession>A0A1I4FLE6</accession>
<name>A0A1I4FLE6_9PROT</name>
<dbReference type="RefSeq" id="WP_090702552.1">
    <property type="nucleotide sequence ID" value="NZ_FOSP01000039.1"/>
</dbReference>
<reference evidence="3" key="1">
    <citation type="submission" date="2016-10" db="EMBL/GenBank/DDBJ databases">
        <authorList>
            <person name="Varghese N."/>
            <person name="Submissions S."/>
        </authorList>
    </citation>
    <scope>NUCLEOTIDE SEQUENCE [LARGE SCALE GENOMIC DNA]</scope>
    <source>
        <strain evidence="3">Nm69</strain>
    </source>
</reference>
<evidence type="ECO:0000313" key="3">
    <source>
        <dbReference type="Proteomes" id="UP000199533"/>
    </source>
</evidence>
<gene>
    <name evidence="2" type="ORF">SAMN05216302_103921</name>
</gene>
<dbReference type="Pfam" id="PF19661">
    <property type="entry name" value="DUF6164"/>
    <property type="match status" value="1"/>
</dbReference>
<protein>
    <submittedName>
        <fullName evidence="2">Uncharacterized protein</fullName>
    </submittedName>
</protein>